<name>A0A2A5WYQ9_9GAMM</name>
<dbReference type="AlphaFoldDB" id="A0A2A5WYQ9"/>
<reference evidence="1 2" key="1">
    <citation type="submission" date="2017-08" db="EMBL/GenBank/DDBJ databases">
        <title>Fine stratification of microbial communities through a metagenomic profile of the photic zone.</title>
        <authorList>
            <person name="Haro-Moreno J.M."/>
            <person name="Lopez-Perez M."/>
            <person name="De La Torre J."/>
            <person name="Picazo A."/>
            <person name="Camacho A."/>
            <person name="Rodriguez-Valera F."/>
        </authorList>
    </citation>
    <scope>NUCLEOTIDE SEQUENCE [LARGE SCALE GENOMIC DNA]</scope>
    <source>
        <strain evidence="1">MED-G24</strain>
    </source>
</reference>
<gene>
    <name evidence="1" type="ORF">CNE99_01195</name>
</gene>
<evidence type="ECO:0000313" key="2">
    <source>
        <dbReference type="Proteomes" id="UP000219327"/>
    </source>
</evidence>
<dbReference type="Proteomes" id="UP000219327">
    <property type="component" value="Unassembled WGS sequence"/>
</dbReference>
<sequence length="131" mass="14766">MDNVQRSAESEVLARQVADHIRTYSDTFGEAFHRGDPSLLRPFCHVPLVSLGRGRVFTVSTIEESDERWRRAHASLPKDYQNSVLHAVDVMMTDKRTALSQLTVVGSTKTVKNTTAFTRPMSRYSPIWDGA</sequence>
<protein>
    <submittedName>
        <fullName evidence="1">Uncharacterized protein</fullName>
    </submittedName>
</protein>
<accession>A0A2A5WYQ9</accession>
<comment type="caution">
    <text evidence="1">The sequence shown here is derived from an EMBL/GenBank/DDBJ whole genome shotgun (WGS) entry which is preliminary data.</text>
</comment>
<evidence type="ECO:0000313" key="1">
    <source>
        <dbReference type="EMBL" id="PDH41669.1"/>
    </source>
</evidence>
<dbReference type="EMBL" id="NTKD01000003">
    <property type="protein sequence ID" value="PDH41669.1"/>
    <property type="molecule type" value="Genomic_DNA"/>
</dbReference>
<proteinExistence type="predicted"/>
<organism evidence="1 2">
    <name type="scientific">OM182 bacterium MED-G24</name>
    <dbReference type="NCBI Taxonomy" id="1986255"/>
    <lineage>
        <taxon>Bacteria</taxon>
        <taxon>Pseudomonadati</taxon>
        <taxon>Pseudomonadota</taxon>
        <taxon>Gammaproteobacteria</taxon>
        <taxon>OMG group</taxon>
        <taxon>OM182 clade</taxon>
    </lineage>
</organism>